<evidence type="ECO:0000313" key="4">
    <source>
        <dbReference type="Proteomes" id="UP000290815"/>
    </source>
</evidence>
<keyword evidence="2" id="KW-0812">Transmembrane</keyword>
<protein>
    <recommendedName>
        <fullName evidence="5">Membrane protein P80</fullName>
    </recommendedName>
</protein>
<keyword evidence="4" id="KW-1185">Reference proteome</keyword>
<dbReference type="EMBL" id="LR215024">
    <property type="protein sequence ID" value="VEU70065.1"/>
    <property type="molecule type" value="Genomic_DNA"/>
</dbReference>
<proteinExistence type="predicted"/>
<keyword evidence="1" id="KW-0175">Coiled coil</keyword>
<dbReference type="Proteomes" id="UP000290815">
    <property type="component" value="Chromosome"/>
</dbReference>
<reference evidence="3 4" key="1">
    <citation type="submission" date="2019-01" db="EMBL/GenBank/DDBJ databases">
        <authorList>
            <consortium name="Pathogen Informatics"/>
        </authorList>
    </citation>
    <scope>NUCLEOTIDE SEQUENCE [LARGE SCALE GENOMIC DNA]</scope>
    <source>
        <strain evidence="3 4">NCTC10194</strain>
    </source>
</reference>
<evidence type="ECO:0008006" key="5">
    <source>
        <dbReference type="Google" id="ProtNLM"/>
    </source>
</evidence>
<dbReference type="AlphaFoldDB" id="A0A449AU98"/>
<sequence length="722" mass="81467">MAKKQQKSFFERLAEINDKHDNNLTKKTTNKKKRSLWTFILAGALTAGVAVSIAVPLALNVAKVNYIQPSADSKVVLRYNDRNKTTDAENIGSLNNLFSSNAEKVETNLDAAYKKLVFFWYEEEQKASVTYQFRYNASLNAGDTQKTNIALKTLEEIRKEQKDKLADQKANLQKLYLSGWEEKYNQLLLSDNYGKSKTEDEAIEYATYKIVEKEATRRFRIKVQKQSINMLKRASKEYKQISEGGIAATDENGKSIVIGQNELIFPYLRSIEDEQALKDSDFQGMYYYEIPGTDQIVTISTESFIPSHMSPNSLINDYLATNNLGVTTKLTLPGVFKNGVDPQFNFEAEDKKVLANILKYSLVTDSERQNPRIQRVADIAFNSQNGIFKEQASDFMSSINNSANMMQVGKYKTYLNLLSKNASELGTEGITSLLDEFASNTAENIALLANEIFDLDQDPNSLPTIDFSELFVLPTDIQNQIQLILDQTVNSQNVNFLAQKVAQINALIDNFVKNSSDAVFGEFIQNTFKKQFVINNPDLSKQTSFAYVVKNLGGFVVLNDGKIEWVRRTNLNENTILAFLKNYIKQTRLDEVKDLNFLSSINSLQTKNTILAKALKNDAFIAKLKTNSEYTDEKVQELKTQNNSIVQGNSNEKIINSLLGIHTWVEAQKSLTKSYNVHINNASVVISYRNANGEIVEKNNKAKTTITNIFKQKIKETAKGGN</sequence>
<organism evidence="3 4">
    <name type="scientific">Mycoplasmopsis glycophila</name>
    <dbReference type="NCBI Taxonomy" id="171285"/>
    <lineage>
        <taxon>Bacteria</taxon>
        <taxon>Bacillati</taxon>
        <taxon>Mycoplasmatota</taxon>
        <taxon>Mycoplasmoidales</taxon>
        <taxon>Metamycoplasmataceae</taxon>
        <taxon>Mycoplasmopsis</taxon>
    </lineage>
</organism>
<feature type="transmembrane region" description="Helical" evidence="2">
    <location>
        <begin position="36"/>
        <end position="59"/>
    </location>
</feature>
<evidence type="ECO:0000256" key="2">
    <source>
        <dbReference type="SAM" id="Phobius"/>
    </source>
</evidence>
<name>A0A449AU98_9BACT</name>
<feature type="coiled-coil region" evidence="1">
    <location>
        <begin position="151"/>
        <end position="178"/>
    </location>
</feature>
<evidence type="ECO:0000313" key="3">
    <source>
        <dbReference type="EMBL" id="VEU70065.1"/>
    </source>
</evidence>
<dbReference type="RefSeq" id="WP_027333669.1">
    <property type="nucleotide sequence ID" value="NZ_LR215024.1"/>
</dbReference>
<dbReference type="NCBIfam" id="NF045833">
    <property type="entry name" value="P80_membrane"/>
    <property type="match status" value="1"/>
</dbReference>
<dbReference type="KEGG" id="mgly:NCTC10194_00060"/>
<gene>
    <name evidence="3" type="ORF">NCTC10194_00060</name>
</gene>
<accession>A0A449AU98</accession>
<evidence type="ECO:0000256" key="1">
    <source>
        <dbReference type="SAM" id="Coils"/>
    </source>
</evidence>
<keyword evidence="2" id="KW-0472">Membrane</keyword>
<keyword evidence="2" id="KW-1133">Transmembrane helix</keyword>